<dbReference type="SMART" id="SM00955">
    <property type="entry name" value="RNB"/>
    <property type="match status" value="1"/>
</dbReference>
<dbReference type="Proteomes" id="UP000683360">
    <property type="component" value="Unassembled WGS sequence"/>
</dbReference>
<evidence type="ECO:0000313" key="2">
    <source>
        <dbReference type="EMBL" id="CAG2214040.1"/>
    </source>
</evidence>
<dbReference type="GO" id="GO:0006402">
    <property type="term" value="P:mRNA catabolic process"/>
    <property type="evidence" value="ECO:0007669"/>
    <property type="project" value="TreeGrafter"/>
</dbReference>
<dbReference type="SUPFAM" id="SSF50249">
    <property type="entry name" value="Nucleic acid-binding proteins"/>
    <property type="match status" value="1"/>
</dbReference>
<dbReference type="OrthoDB" id="6161631at2759"/>
<gene>
    <name evidence="2" type="ORF">MEDL_27889</name>
</gene>
<sequence length="338" mass="39553">MEKKKQLGNTYGKVIGLLKRNRCKNMDYPVFICEIDEHEMDKAKPICKTMPKLHLVRDEKDMKPYTVDIYKYKKRNQSLEFQGSLTINKHLIKAYLFYVVCLSWNELQYPIGAIFKVHRSTQNYIKSMSILDLQYKVPSIYNEHTVESTENLLRTSKEVRSKTNTSNRKDLTHLNVFTIDPERSKVLDDAINIRNLSGDGTKKSDSVEHYEVGIHISDVASVVKRSSNMDKEAWQRGTTYFPGQFLQPHHMLPEPLSEGMCSLLPEQERPTLTVFLYFNANNEIIFEKTKFCKSTIKSRQMLSYNEVQKIIIYPDYEHSLRTDIKKLYDISRTVRKKG</sequence>
<dbReference type="PANTHER" id="PTHR23355">
    <property type="entry name" value="RIBONUCLEASE"/>
    <property type="match status" value="1"/>
</dbReference>
<protein>
    <recommendedName>
        <fullName evidence="1">RNB domain-containing protein</fullName>
    </recommendedName>
</protein>
<accession>A0A8S3RWM7</accession>
<dbReference type="AlphaFoldDB" id="A0A8S3RWM7"/>
<feature type="domain" description="RNB" evidence="1">
    <location>
        <begin position="168"/>
        <end position="338"/>
    </location>
</feature>
<keyword evidence="3" id="KW-1185">Reference proteome</keyword>
<dbReference type="InterPro" id="IPR012340">
    <property type="entry name" value="NA-bd_OB-fold"/>
</dbReference>
<dbReference type="Pfam" id="PF00773">
    <property type="entry name" value="RNB"/>
    <property type="match status" value="1"/>
</dbReference>
<dbReference type="InterPro" id="IPR050180">
    <property type="entry name" value="RNR_Ribonuclease"/>
</dbReference>
<reference evidence="2" key="1">
    <citation type="submission" date="2021-03" db="EMBL/GenBank/DDBJ databases">
        <authorList>
            <person name="Bekaert M."/>
        </authorList>
    </citation>
    <scope>NUCLEOTIDE SEQUENCE</scope>
</reference>
<dbReference type="EMBL" id="CAJPWZ010001397">
    <property type="protein sequence ID" value="CAG2214040.1"/>
    <property type="molecule type" value="Genomic_DNA"/>
</dbReference>
<dbReference type="InterPro" id="IPR001900">
    <property type="entry name" value="RNase_II/R"/>
</dbReference>
<proteinExistence type="predicted"/>
<comment type="caution">
    <text evidence="2">The sequence shown here is derived from an EMBL/GenBank/DDBJ whole genome shotgun (WGS) entry which is preliminary data.</text>
</comment>
<evidence type="ECO:0000259" key="1">
    <source>
        <dbReference type="SMART" id="SM00955"/>
    </source>
</evidence>
<organism evidence="2 3">
    <name type="scientific">Mytilus edulis</name>
    <name type="common">Blue mussel</name>
    <dbReference type="NCBI Taxonomy" id="6550"/>
    <lineage>
        <taxon>Eukaryota</taxon>
        <taxon>Metazoa</taxon>
        <taxon>Spiralia</taxon>
        <taxon>Lophotrochozoa</taxon>
        <taxon>Mollusca</taxon>
        <taxon>Bivalvia</taxon>
        <taxon>Autobranchia</taxon>
        <taxon>Pteriomorphia</taxon>
        <taxon>Mytilida</taxon>
        <taxon>Mytiloidea</taxon>
        <taxon>Mytilidae</taxon>
        <taxon>Mytilinae</taxon>
        <taxon>Mytilus</taxon>
    </lineage>
</organism>
<dbReference type="GO" id="GO:0003723">
    <property type="term" value="F:RNA binding"/>
    <property type="evidence" value="ECO:0007669"/>
    <property type="project" value="InterPro"/>
</dbReference>
<dbReference type="PANTHER" id="PTHR23355:SF9">
    <property type="entry name" value="DIS3-LIKE EXONUCLEASE 2"/>
    <property type="match status" value="1"/>
</dbReference>
<dbReference type="GO" id="GO:0000175">
    <property type="term" value="F:3'-5'-RNA exonuclease activity"/>
    <property type="evidence" value="ECO:0007669"/>
    <property type="project" value="TreeGrafter"/>
</dbReference>
<name>A0A8S3RWM7_MYTED</name>
<dbReference type="GO" id="GO:0000932">
    <property type="term" value="C:P-body"/>
    <property type="evidence" value="ECO:0007669"/>
    <property type="project" value="TreeGrafter"/>
</dbReference>
<evidence type="ECO:0000313" key="3">
    <source>
        <dbReference type="Proteomes" id="UP000683360"/>
    </source>
</evidence>